<sequence length="211" mass="23678">MTEIAGVEIPDTPLAREITEYIRDTEDDLLYHHSRRVYLFGALQGQRRGVKPDLELLYAGAMFHDVGLTEGFRESQLRFEVDGANAARDFLTERGVSAEDAQNVWLAIALHTTPGVTEFLSPEVALVTAGVETDVVGIERDALSARDLDAVTAAHPRPDFKNRILNAFFEGNRHRPRSTFGNMNADVLEHFDPSFVRDDLVELIRTNSWPE</sequence>
<dbReference type="CDD" id="cd00077">
    <property type="entry name" value="HDc"/>
    <property type="match status" value="1"/>
</dbReference>
<accession>A0A4R8SWQ4</accession>
<organism evidence="2 3">
    <name type="scientific">Mycobacteroides salmoniphilum</name>
    <dbReference type="NCBI Taxonomy" id="404941"/>
    <lineage>
        <taxon>Bacteria</taxon>
        <taxon>Bacillati</taxon>
        <taxon>Actinomycetota</taxon>
        <taxon>Actinomycetes</taxon>
        <taxon>Mycobacteriales</taxon>
        <taxon>Mycobacteriaceae</taxon>
        <taxon>Mycobacteroides</taxon>
    </lineage>
</organism>
<feature type="domain" description="HD" evidence="1">
    <location>
        <begin position="31"/>
        <end position="128"/>
    </location>
</feature>
<dbReference type="InterPro" id="IPR006674">
    <property type="entry name" value="HD_domain"/>
</dbReference>
<dbReference type="SUPFAM" id="SSF109604">
    <property type="entry name" value="HD-domain/PDEase-like"/>
    <property type="match status" value="1"/>
</dbReference>
<dbReference type="PANTHER" id="PTHR35569:SF1">
    <property type="entry name" value="CYANAMIDE HYDRATASE DDI2-RELATED"/>
    <property type="match status" value="1"/>
</dbReference>
<reference evidence="2 3" key="1">
    <citation type="journal article" date="2019" name="Sci. Rep.">
        <title>Extended insight into the Mycobacterium chelonae-abscessus complex through whole genome sequencing of Mycobacterium salmoniphilum outbreak and Mycobacterium salmoniphilum-like strains.</title>
        <authorList>
            <person name="Behra P.R.K."/>
            <person name="Das S."/>
            <person name="Pettersson B.M.F."/>
            <person name="Shirreff L."/>
            <person name="DuCote T."/>
            <person name="Jacobsson K.G."/>
            <person name="Ennis D.G."/>
            <person name="Kirsebom L.A."/>
        </authorList>
    </citation>
    <scope>NUCLEOTIDE SEQUENCE [LARGE SCALE GENOMIC DNA]</scope>
    <source>
        <strain evidence="2 3">CCUG 60884</strain>
    </source>
</reference>
<gene>
    <name evidence="2" type="ORF">CCUG60884_01801</name>
</gene>
<dbReference type="Gene3D" id="1.10.3210.10">
    <property type="entry name" value="Hypothetical protein af1432"/>
    <property type="match status" value="1"/>
</dbReference>
<name>A0A4R8SWQ4_9MYCO</name>
<dbReference type="Proteomes" id="UP000294604">
    <property type="component" value="Unassembled WGS sequence"/>
</dbReference>
<dbReference type="InterPro" id="IPR003607">
    <property type="entry name" value="HD/PDEase_dom"/>
</dbReference>
<dbReference type="STRING" id="404941.GCA_002013645_02927"/>
<protein>
    <submittedName>
        <fullName evidence="2">HD domain protein</fullName>
    </submittedName>
</protein>
<comment type="caution">
    <text evidence="2">The sequence shown here is derived from an EMBL/GenBank/DDBJ whole genome shotgun (WGS) entry which is preliminary data.</text>
</comment>
<dbReference type="PANTHER" id="PTHR35569">
    <property type="entry name" value="CYANAMIDE HYDRATASE DDI2-RELATED"/>
    <property type="match status" value="1"/>
</dbReference>
<evidence type="ECO:0000313" key="2">
    <source>
        <dbReference type="EMBL" id="TEA06663.1"/>
    </source>
</evidence>
<dbReference type="RefSeq" id="WP_134083931.1">
    <property type="nucleotide sequence ID" value="NZ_PECL01000007.1"/>
</dbReference>
<dbReference type="EMBL" id="PECL01000007">
    <property type="protein sequence ID" value="TEA06663.1"/>
    <property type="molecule type" value="Genomic_DNA"/>
</dbReference>
<dbReference type="Pfam" id="PF01966">
    <property type="entry name" value="HD"/>
    <property type="match status" value="1"/>
</dbReference>
<evidence type="ECO:0000259" key="1">
    <source>
        <dbReference type="Pfam" id="PF01966"/>
    </source>
</evidence>
<evidence type="ECO:0000313" key="3">
    <source>
        <dbReference type="Proteomes" id="UP000294604"/>
    </source>
</evidence>
<proteinExistence type="predicted"/>
<dbReference type="AlphaFoldDB" id="A0A4R8SWQ4"/>